<feature type="transmembrane region" description="Helical" evidence="1">
    <location>
        <begin position="102"/>
        <end position="121"/>
    </location>
</feature>
<dbReference type="GeneID" id="94844088"/>
<organism evidence="3 4">
    <name type="scientific">Tritrichomonas foetus</name>
    <dbReference type="NCBI Taxonomy" id="1144522"/>
    <lineage>
        <taxon>Eukaryota</taxon>
        <taxon>Metamonada</taxon>
        <taxon>Parabasalia</taxon>
        <taxon>Tritrichomonadida</taxon>
        <taxon>Tritrichomonadidae</taxon>
        <taxon>Tritrichomonas</taxon>
    </lineage>
</organism>
<feature type="transmembrane region" description="Helical" evidence="1">
    <location>
        <begin position="49"/>
        <end position="75"/>
    </location>
</feature>
<comment type="caution">
    <text evidence="3">The sequence shown here is derived from an EMBL/GenBank/DDBJ whole genome shotgun (WGS) entry which is preliminary data.</text>
</comment>
<keyword evidence="1" id="KW-0812">Transmembrane</keyword>
<dbReference type="AlphaFoldDB" id="A0A1J4JKC5"/>
<dbReference type="VEuPathDB" id="TrichDB:TRFO_33957"/>
<evidence type="ECO:0000256" key="1">
    <source>
        <dbReference type="SAM" id="Phobius"/>
    </source>
</evidence>
<keyword evidence="4" id="KW-1185">Reference proteome</keyword>
<reference evidence="3" key="1">
    <citation type="submission" date="2016-10" db="EMBL/GenBank/DDBJ databases">
        <authorList>
            <person name="Benchimol M."/>
            <person name="Almeida L.G."/>
            <person name="Vasconcelos A.T."/>
            <person name="Perreira-Neves A."/>
            <person name="Rosa I.A."/>
            <person name="Tasca T."/>
            <person name="Bogo M.R."/>
            <person name="de Souza W."/>
        </authorList>
    </citation>
    <scope>NUCLEOTIDE SEQUENCE [LARGE SCALE GENOMIC DNA]</scope>
    <source>
        <strain evidence="3">K</strain>
    </source>
</reference>
<proteinExistence type="predicted"/>
<sequence>MSIVHKKFVWHILFQKNYSIACNDISGFSVFICPYIDFQNMEKKEKKSILYSPFSLVCIISICPIFIVFICYAFAYFNNHITFQKSIPMISQVMVRLPECRIYSVCMNLVAWTALPIFLIIDRILKLKCKIEKCHKHVTVYCLRWLMNICAGFSFFGMIGMASINIDERIQFHNNCVCIFVVFMTLYFFLIDYEMVQAKLNVKTFHVFLSFVGISLFTVSYILMKKDDDFLQSVSAVIQIIAIPCMSMKFLIIWKTLPASGILITHKKEQ</sequence>
<feature type="transmembrane region" description="Helical" evidence="1">
    <location>
        <begin position="205"/>
        <end position="224"/>
    </location>
</feature>
<evidence type="ECO:0000259" key="2">
    <source>
        <dbReference type="Pfam" id="PF10277"/>
    </source>
</evidence>
<name>A0A1J4JKC5_9EUKA</name>
<protein>
    <recommendedName>
        <fullName evidence="2">CWH43-like N-terminal domain-containing protein</fullName>
    </recommendedName>
</protein>
<evidence type="ECO:0000313" key="4">
    <source>
        <dbReference type="Proteomes" id="UP000179807"/>
    </source>
</evidence>
<dbReference type="EMBL" id="MLAK01000998">
    <property type="protein sequence ID" value="OHS99582.1"/>
    <property type="molecule type" value="Genomic_DNA"/>
</dbReference>
<feature type="transmembrane region" description="Helical" evidence="1">
    <location>
        <begin position="230"/>
        <end position="252"/>
    </location>
</feature>
<feature type="transmembrane region" description="Helical" evidence="1">
    <location>
        <begin position="142"/>
        <end position="166"/>
    </location>
</feature>
<keyword evidence="1" id="KW-0472">Membrane</keyword>
<feature type="transmembrane region" description="Helical" evidence="1">
    <location>
        <begin position="172"/>
        <end position="193"/>
    </location>
</feature>
<accession>A0A1J4JKC5</accession>
<dbReference type="Proteomes" id="UP000179807">
    <property type="component" value="Unassembled WGS sequence"/>
</dbReference>
<evidence type="ECO:0000313" key="3">
    <source>
        <dbReference type="EMBL" id="OHS99582.1"/>
    </source>
</evidence>
<feature type="domain" description="CWH43-like N-terminal" evidence="2">
    <location>
        <begin position="55"/>
        <end position="254"/>
    </location>
</feature>
<gene>
    <name evidence="3" type="ORF">TRFO_33957</name>
</gene>
<dbReference type="InterPro" id="IPR019402">
    <property type="entry name" value="CWH43_N"/>
</dbReference>
<dbReference type="RefSeq" id="XP_068352719.1">
    <property type="nucleotide sequence ID" value="XM_068509384.1"/>
</dbReference>
<keyword evidence="1" id="KW-1133">Transmembrane helix</keyword>
<dbReference type="Pfam" id="PF10277">
    <property type="entry name" value="Frag1"/>
    <property type="match status" value="1"/>
</dbReference>